<evidence type="ECO:0000313" key="3">
    <source>
        <dbReference type="Proteomes" id="UP000242715"/>
    </source>
</evidence>
<evidence type="ECO:0000313" key="2">
    <source>
        <dbReference type="EMBL" id="GAU22998.1"/>
    </source>
</evidence>
<feature type="region of interest" description="Disordered" evidence="1">
    <location>
        <begin position="199"/>
        <end position="223"/>
    </location>
</feature>
<dbReference type="EMBL" id="DF973260">
    <property type="protein sequence ID" value="GAU22998.1"/>
    <property type="molecule type" value="Genomic_DNA"/>
</dbReference>
<dbReference type="Proteomes" id="UP000242715">
    <property type="component" value="Unassembled WGS sequence"/>
</dbReference>
<evidence type="ECO:0000256" key="1">
    <source>
        <dbReference type="SAM" id="MobiDB-lite"/>
    </source>
</evidence>
<feature type="compositionally biased region" description="Polar residues" evidence="1">
    <location>
        <begin position="204"/>
        <end position="213"/>
    </location>
</feature>
<keyword evidence="3" id="KW-1185">Reference proteome</keyword>
<dbReference type="OrthoDB" id="785361at2759"/>
<reference evidence="3" key="1">
    <citation type="journal article" date="2017" name="Front. Plant Sci.">
        <title>Climate Clever Clovers: New Paradigm to Reduce the Environmental Footprint of Ruminants by Breeding Low Methanogenic Forages Utilizing Haplotype Variation.</title>
        <authorList>
            <person name="Kaur P."/>
            <person name="Appels R."/>
            <person name="Bayer P.E."/>
            <person name="Keeble-Gagnere G."/>
            <person name="Wang J."/>
            <person name="Hirakawa H."/>
            <person name="Shirasawa K."/>
            <person name="Vercoe P."/>
            <person name="Stefanova K."/>
            <person name="Durmic Z."/>
            <person name="Nichols P."/>
            <person name="Revell C."/>
            <person name="Isobe S.N."/>
            <person name="Edwards D."/>
            <person name="Erskine W."/>
        </authorList>
    </citation>
    <scope>NUCLEOTIDE SEQUENCE [LARGE SCALE GENOMIC DNA]</scope>
    <source>
        <strain evidence="3">cv. Daliak</strain>
    </source>
</reference>
<name>A0A2Z6LXG2_TRISU</name>
<accession>A0A2Z6LXG2</accession>
<feature type="region of interest" description="Disordered" evidence="1">
    <location>
        <begin position="141"/>
        <end position="164"/>
    </location>
</feature>
<organism evidence="2 3">
    <name type="scientific">Trifolium subterraneum</name>
    <name type="common">Subterranean clover</name>
    <dbReference type="NCBI Taxonomy" id="3900"/>
    <lineage>
        <taxon>Eukaryota</taxon>
        <taxon>Viridiplantae</taxon>
        <taxon>Streptophyta</taxon>
        <taxon>Embryophyta</taxon>
        <taxon>Tracheophyta</taxon>
        <taxon>Spermatophyta</taxon>
        <taxon>Magnoliopsida</taxon>
        <taxon>eudicotyledons</taxon>
        <taxon>Gunneridae</taxon>
        <taxon>Pentapetalae</taxon>
        <taxon>rosids</taxon>
        <taxon>fabids</taxon>
        <taxon>Fabales</taxon>
        <taxon>Fabaceae</taxon>
        <taxon>Papilionoideae</taxon>
        <taxon>50 kb inversion clade</taxon>
        <taxon>NPAAA clade</taxon>
        <taxon>Hologalegina</taxon>
        <taxon>IRL clade</taxon>
        <taxon>Trifolieae</taxon>
        <taxon>Trifolium</taxon>
    </lineage>
</organism>
<proteinExistence type="predicted"/>
<feature type="compositionally biased region" description="Low complexity" evidence="1">
    <location>
        <begin position="214"/>
        <end position="223"/>
    </location>
</feature>
<gene>
    <name evidence="2" type="ORF">TSUD_98270</name>
</gene>
<protein>
    <recommendedName>
        <fullName evidence="4">DUF4283 domain-containing protein</fullName>
    </recommendedName>
</protein>
<sequence>MLVEILEVEVAHMEEKADDPKVSSMGDDILDNKGVHCRDSSEPTVSLVGVSIPQAATNLAHLNSDTESVGTTMPLNTIMVNNTHELAGASPLVDGAQSLPNNTPHLPGRKHHLSGSWSFERLQDPCHFEADIIFSPLTKKKLKRRNKTTGGHSQGSGTELKRKKAGGVLSHTMHNLRRAARLPGKDRREVLKILKREVRKRSGKTSTKNSVEVSQQGMSDSGSSMDYVNKDLEHWVVMHGNQQVVAEDVRGFGAAIGIKSTGEGENMFSVLVRGGRDKKQVKNVAEGEGVDEGGWGVWRSGMRSTHSYSYRPSLGASGRLLIMWDEAEVEVWSSVSFNHVLMIHGRFLKSHEEFFLFNVYAPCDNNAKRVMGLADWKVTTVRVHLYLHDGFYKVPKVINHLMNITGLRDYSSSNNIHKMISFECSLA</sequence>
<evidence type="ECO:0008006" key="4">
    <source>
        <dbReference type="Google" id="ProtNLM"/>
    </source>
</evidence>
<dbReference type="AlphaFoldDB" id="A0A2Z6LXG2"/>